<dbReference type="CDD" id="cd14014">
    <property type="entry name" value="STKc_PknB_like"/>
    <property type="match status" value="1"/>
</dbReference>
<evidence type="ECO:0000256" key="1">
    <source>
        <dbReference type="ARBA" id="ARBA00012513"/>
    </source>
</evidence>
<organism evidence="12 13">
    <name type="scientific">Parafrankia soli</name>
    <dbReference type="NCBI Taxonomy" id="2599596"/>
    <lineage>
        <taxon>Bacteria</taxon>
        <taxon>Bacillati</taxon>
        <taxon>Actinomycetota</taxon>
        <taxon>Actinomycetes</taxon>
        <taxon>Frankiales</taxon>
        <taxon>Frankiaceae</taxon>
        <taxon>Parafrankia</taxon>
    </lineage>
</organism>
<dbReference type="EMBL" id="MAXA01000218">
    <property type="protein sequence ID" value="OHV27740.1"/>
    <property type="molecule type" value="Genomic_DNA"/>
</dbReference>
<dbReference type="InterPro" id="IPR000719">
    <property type="entry name" value="Prot_kinase_dom"/>
</dbReference>
<dbReference type="SUPFAM" id="SSF56112">
    <property type="entry name" value="Protein kinase-like (PK-like)"/>
    <property type="match status" value="1"/>
</dbReference>
<dbReference type="InterPro" id="IPR031636">
    <property type="entry name" value="PknG_TPR"/>
</dbReference>
<keyword evidence="3 12" id="KW-0723">Serine/threonine-protein kinase</keyword>
<dbReference type="InterPro" id="IPR031634">
    <property type="entry name" value="PknG_rubred"/>
</dbReference>
<name>A0A1S1Q188_9ACTN</name>
<evidence type="ECO:0000256" key="9">
    <source>
        <dbReference type="ARBA" id="ARBA00048679"/>
    </source>
</evidence>
<reference evidence="13" key="1">
    <citation type="submission" date="2016-07" db="EMBL/GenBank/DDBJ databases">
        <title>Frankia sp. NRRL B-16219 Genome sequencing.</title>
        <authorList>
            <person name="Ghodhbane-Gtari F."/>
            <person name="Swanson E."/>
            <person name="Gueddou A."/>
            <person name="Louati M."/>
            <person name="Nouioui I."/>
            <person name="Hezbri K."/>
            <person name="Abebe-Akele F."/>
            <person name="Simpson S."/>
            <person name="Morris K."/>
            <person name="Thomas K."/>
            <person name="Gtari M."/>
            <person name="Tisa L.S."/>
        </authorList>
    </citation>
    <scope>NUCLEOTIDE SEQUENCE [LARGE SCALE GENOMIC DNA]</scope>
    <source>
        <strain evidence="13">NRRL B-16219</strain>
    </source>
</reference>
<accession>A0A1S1Q188</accession>
<dbReference type="Pfam" id="PF16918">
    <property type="entry name" value="PknG_TPR"/>
    <property type="match status" value="1"/>
</dbReference>
<dbReference type="GO" id="GO:0005524">
    <property type="term" value="F:ATP binding"/>
    <property type="evidence" value="ECO:0007669"/>
    <property type="project" value="UniProtKB-KW"/>
</dbReference>
<dbReference type="InterPro" id="IPR011009">
    <property type="entry name" value="Kinase-like_dom_sf"/>
</dbReference>
<evidence type="ECO:0000256" key="10">
    <source>
        <dbReference type="SAM" id="MobiDB-lite"/>
    </source>
</evidence>
<comment type="caution">
    <text evidence="12">The sequence shown here is derived from an EMBL/GenBank/DDBJ whole genome shotgun (WGS) entry which is preliminary data.</text>
</comment>
<evidence type="ECO:0000313" key="12">
    <source>
        <dbReference type="EMBL" id="OHV27740.1"/>
    </source>
</evidence>
<evidence type="ECO:0000256" key="2">
    <source>
        <dbReference type="ARBA" id="ARBA00014676"/>
    </source>
</evidence>
<dbReference type="SUPFAM" id="SSF48452">
    <property type="entry name" value="TPR-like"/>
    <property type="match status" value="1"/>
</dbReference>
<keyword evidence="13" id="KW-1185">Reference proteome</keyword>
<dbReference type="OrthoDB" id="137117at2"/>
<evidence type="ECO:0000259" key="11">
    <source>
        <dbReference type="PROSITE" id="PS50011"/>
    </source>
</evidence>
<evidence type="ECO:0000256" key="7">
    <source>
        <dbReference type="ARBA" id="ARBA00022840"/>
    </source>
</evidence>
<keyword evidence="7" id="KW-0067">ATP-binding</keyword>
<evidence type="ECO:0000256" key="8">
    <source>
        <dbReference type="ARBA" id="ARBA00047899"/>
    </source>
</evidence>
<dbReference type="GO" id="GO:0004674">
    <property type="term" value="F:protein serine/threonine kinase activity"/>
    <property type="evidence" value="ECO:0007669"/>
    <property type="project" value="UniProtKB-KW"/>
</dbReference>
<dbReference type="PROSITE" id="PS50011">
    <property type="entry name" value="PROTEIN_KINASE_DOM"/>
    <property type="match status" value="1"/>
</dbReference>
<keyword evidence="4" id="KW-0808">Transferase</keyword>
<comment type="catalytic activity">
    <reaction evidence="9">
        <text>L-seryl-[protein] + ATP = O-phospho-L-seryl-[protein] + ADP + H(+)</text>
        <dbReference type="Rhea" id="RHEA:17989"/>
        <dbReference type="Rhea" id="RHEA-COMP:9863"/>
        <dbReference type="Rhea" id="RHEA-COMP:11604"/>
        <dbReference type="ChEBI" id="CHEBI:15378"/>
        <dbReference type="ChEBI" id="CHEBI:29999"/>
        <dbReference type="ChEBI" id="CHEBI:30616"/>
        <dbReference type="ChEBI" id="CHEBI:83421"/>
        <dbReference type="ChEBI" id="CHEBI:456216"/>
        <dbReference type="EC" id="2.7.11.1"/>
    </reaction>
</comment>
<dbReference type="Pfam" id="PF00069">
    <property type="entry name" value="Pkinase"/>
    <property type="match status" value="1"/>
</dbReference>
<dbReference type="Gene3D" id="1.25.40.10">
    <property type="entry name" value="Tetratricopeptide repeat domain"/>
    <property type="match status" value="1"/>
</dbReference>
<dbReference type="AlphaFoldDB" id="A0A1S1Q188"/>
<comment type="catalytic activity">
    <reaction evidence="8">
        <text>L-threonyl-[protein] + ATP = O-phospho-L-threonyl-[protein] + ADP + H(+)</text>
        <dbReference type="Rhea" id="RHEA:46608"/>
        <dbReference type="Rhea" id="RHEA-COMP:11060"/>
        <dbReference type="Rhea" id="RHEA-COMP:11605"/>
        <dbReference type="ChEBI" id="CHEBI:15378"/>
        <dbReference type="ChEBI" id="CHEBI:30013"/>
        <dbReference type="ChEBI" id="CHEBI:30616"/>
        <dbReference type="ChEBI" id="CHEBI:61977"/>
        <dbReference type="ChEBI" id="CHEBI:456216"/>
        <dbReference type="EC" id="2.7.11.1"/>
    </reaction>
</comment>
<dbReference type="InterPro" id="IPR011990">
    <property type="entry name" value="TPR-like_helical_dom_sf"/>
</dbReference>
<sequence length="790" mass="85816">MTSGFCNRCGAPGPEPASETETESGPAPVVVPAQAAPPEREAVPDQAAPPEQEAEQPTEQGAEQAPEQGAEQAPDTADPVLVTTQPISVSRPAAKDRDPLRLPVRRDVVVANRPVLLSSPNVPTNLRECAACGTRVARPGPEGAVELEGVCPRCRQPYSFTVKLAAGDHVGQQYTVHGAIGHGGMGWVYAATNDNLGDDDIQAWVVLKGLLDVANPEARRIAEVERRMLISVNHPNIVKIRDYVSHQGEDYIVMEYVPGVSLSRLAETQPPGPDGRPRPLPPADAIRYLLRLLPALSHLHRRGLAYCDLKPDNIMVSTEQVTLIDLGGARRLDDQFSSFLSTPGYRAPELEEGEFRPAEVTRHSVPTVASDVFAAARTLARLVLGRFPGFLDVHRHGLPPRGEHAPLLEFESLDHLLRRGTASDPADRFATVAEFAEELTGVLYEIASRTEGNVPPLASRWFEPDLHPTGEADDGHGEADEPPTVWEILPDLRIDADDPQARVLATTPGEDPAALADRLAEVAQPTRQTRLALARAQMRAGYTDKAEVTVRELAAAYPREWRVTWCQGLLDLAAGRSTQAAEAFEKVYARMPGELAPRLAVATASADAGDRARAAELFDVVSQVDPAITSAAFGLARCLDDRDGKLDAYRRVPASTHAYTAARVRMIGVLVGSHLRPEQAGAVPVVVSLDDLRSAEAILESSRPRLGLDRRRRAELRLDILAAALRMVGAGPPGPTRTGPKQVFGRRLVPRELRLGLEAAYRDIARLAGDRRERIRYVDAANRIRPRTLW</sequence>
<dbReference type="Pfam" id="PF16919">
    <property type="entry name" value="PknG_rubred"/>
    <property type="match status" value="1"/>
</dbReference>
<feature type="region of interest" description="Disordered" evidence="10">
    <location>
        <begin position="1"/>
        <end position="77"/>
    </location>
</feature>
<evidence type="ECO:0000313" key="13">
    <source>
        <dbReference type="Proteomes" id="UP000179769"/>
    </source>
</evidence>
<evidence type="ECO:0000256" key="4">
    <source>
        <dbReference type="ARBA" id="ARBA00022679"/>
    </source>
</evidence>
<evidence type="ECO:0000256" key="6">
    <source>
        <dbReference type="ARBA" id="ARBA00022777"/>
    </source>
</evidence>
<feature type="domain" description="Protein kinase" evidence="11">
    <location>
        <begin position="174"/>
        <end position="440"/>
    </location>
</feature>
<feature type="compositionally biased region" description="Low complexity" evidence="10">
    <location>
        <begin position="44"/>
        <end position="74"/>
    </location>
</feature>
<protein>
    <recommendedName>
        <fullName evidence="2">Serine/threonine-protein kinase PknG</fullName>
        <ecNumber evidence="1">2.7.11.1</ecNumber>
    </recommendedName>
</protein>
<keyword evidence="6 12" id="KW-0418">Kinase</keyword>
<proteinExistence type="predicted"/>
<keyword evidence="5" id="KW-0547">Nucleotide-binding</keyword>
<dbReference type="PANTHER" id="PTHR24363">
    <property type="entry name" value="SERINE/THREONINE PROTEIN KINASE"/>
    <property type="match status" value="1"/>
</dbReference>
<dbReference type="Proteomes" id="UP000179769">
    <property type="component" value="Unassembled WGS sequence"/>
</dbReference>
<evidence type="ECO:0000256" key="3">
    <source>
        <dbReference type="ARBA" id="ARBA00022527"/>
    </source>
</evidence>
<gene>
    <name evidence="12" type="ORF">BBK14_19755</name>
</gene>
<dbReference type="Gene3D" id="3.30.200.20">
    <property type="entry name" value="Phosphorylase Kinase, domain 1"/>
    <property type="match status" value="1"/>
</dbReference>
<dbReference type="SMART" id="SM00220">
    <property type="entry name" value="S_TKc"/>
    <property type="match status" value="1"/>
</dbReference>
<dbReference type="PANTHER" id="PTHR24363:SF0">
    <property type="entry name" value="SERINE_THREONINE KINASE LIKE DOMAIN CONTAINING 1"/>
    <property type="match status" value="1"/>
</dbReference>
<evidence type="ECO:0000256" key="5">
    <source>
        <dbReference type="ARBA" id="ARBA00022741"/>
    </source>
</evidence>
<dbReference type="Gene3D" id="1.10.510.10">
    <property type="entry name" value="Transferase(Phosphotransferase) domain 1"/>
    <property type="match status" value="1"/>
</dbReference>
<dbReference type="EC" id="2.7.11.1" evidence="1"/>
<feature type="compositionally biased region" description="Low complexity" evidence="10">
    <location>
        <begin position="26"/>
        <end position="37"/>
    </location>
</feature>
<dbReference type="PROSITE" id="PS00108">
    <property type="entry name" value="PROTEIN_KINASE_ST"/>
    <property type="match status" value="1"/>
</dbReference>
<dbReference type="InterPro" id="IPR008271">
    <property type="entry name" value="Ser/Thr_kinase_AS"/>
</dbReference>